<dbReference type="InterPro" id="IPR036397">
    <property type="entry name" value="RNaseH_sf"/>
</dbReference>
<dbReference type="GO" id="GO:0008408">
    <property type="term" value="F:3'-5' exonuclease activity"/>
    <property type="evidence" value="ECO:0007669"/>
    <property type="project" value="InterPro"/>
</dbReference>
<feature type="domain" description="3'-5' exonuclease" evidence="12">
    <location>
        <begin position="198"/>
        <end position="374"/>
    </location>
</feature>
<comment type="function">
    <text evidence="11">Has exonuclease activity on both single-stranded and duplex templates bearing overhangs, but not blunt ended duplex DNA, and cleaves in a 3'-5' direction. Essential for the formation of DNA replication focal centers. Has an important role in maintaining genome stability.</text>
</comment>
<dbReference type="EnsemblMetazoa" id="XM_014398837.2">
    <property type="protein sequence ID" value="XP_014254323.1"/>
    <property type="gene ID" value="LOC106669382"/>
</dbReference>
<dbReference type="InterPro" id="IPR002562">
    <property type="entry name" value="3'-5'_exonuclease_dom"/>
</dbReference>
<keyword evidence="3" id="KW-0479">Metal-binding</keyword>
<keyword evidence="4" id="KW-0378">Hydrolase</keyword>
<dbReference type="OMA" id="NENECYI"/>
<evidence type="ECO:0000256" key="4">
    <source>
        <dbReference type="ARBA" id="ARBA00022801"/>
    </source>
</evidence>
<evidence type="ECO:0000256" key="2">
    <source>
        <dbReference type="ARBA" id="ARBA00022722"/>
    </source>
</evidence>
<keyword evidence="14" id="KW-1185">Reference proteome</keyword>
<reference evidence="13" key="1">
    <citation type="submission" date="2022-01" db="UniProtKB">
        <authorList>
            <consortium name="EnsemblMetazoa"/>
        </authorList>
    </citation>
    <scope>IDENTIFICATION</scope>
</reference>
<dbReference type="AlphaFoldDB" id="A0A8I6S1P3"/>
<evidence type="ECO:0000256" key="11">
    <source>
        <dbReference type="ARBA" id="ARBA00045901"/>
    </source>
</evidence>
<gene>
    <name evidence="13" type="primary">106669382</name>
</gene>
<dbReference type="PANTHER" id="PTHR13620">
    <property type="entry name" value="3-5 EXONUCLEASE"/>
    <property type="match status" value="1"/>
</dbReference>
<evidence type="ECO:0000256" key="6">
    <source>
        <dbReference type="ARBA" id="ARBA00022842"/>
    </source>
</evidence>
<dbReference type="GO" id="GO:0005634">
    <property type="term" value="C:nucleus"/>
    <property type="evidence" value="ECO:0007669"/>
    <property type="project" value="UniProtKB-SubCell"/>
</dbReference>
<dbReference type="PANTHER" id="PTHR13620:SF109">
    <property type="entry name" value="3'-5' EXONUCLEASE"/>
    <property type="match status" value="1"/>
</dbReference>
<dbReference type="InterPro" id="IPR051132">
    <property type="entry name" value="3-5_Exonuclease_domain"/>
</dbReference>
<comment type="subcellular location">
    <subcellularLocation>
        <location evidence="1">Nucleus</location>
    </subcellularLocation>
</comment>
<evidence type="ECO:0000256" key="9">
    <source>
        <dbReference type="ARBA" id="ARBA00040531"/>
    </source>
</evidence>
<dbReference type="GO" id="GO:0003676">
    <property type="term" value="F:nucleic acid binding"/>
    <property type="evidence" value="ECO:0007669"/>
    <property type="project" value="InterPro"/>
</dbReference>
<evidence type="ECO:0000256" key="10">
    <source>
        <dbReference type="ARBA" id="ARBA00042761"/>
    </source>
</evidence>
<name>A0A8I6S1P3_CIMLE</name>
<evidence type="ECO:0000256" key="8">
    <source>
        <dbReference type="ARBA" id="ARBA00037949"/>
    </source>
</evidence>
<proteinExistence type="inferred from homology"/>
<dbReference type="GO" id="GO:0046872">
    <property type="term" value="F:metal ion binding"/>
    <property type="evidence" value="ECO:0007669"/>
    <property type="project" value="UniProtKB-KW"/>
</dbReference>
<evidence type="ECO:0000256" key="1">
    <source>
        <dbReference type="ARBA" id="ARBA00004123"/>
    </source>
</evidence>
<dbReference type="KEGG" id="clec:106669382"/>
<dbReference type="Gene3D" id="3.30.420.10">
    <property type="entry name" value="Ribonuclease H-like superfamily/Ribonuclease H"/>
    <property type="match status" value="2"/>
</dbReference>
<evidence type="ECO:0000256" key="5">
    <source>
        <dbReference type="ARBA" id="ARBA00022839"/>
    </source>
</evidence>
<dbReference type="GO" id="GO:0006139">
    <property type="term" value="P:nucleobase-containing compound metabolic process"/>
    <property type="evidence" value="ECO:0007669"/>
    <property type="project" value="InterPro"/>
</dbReference>
<comment type="similarity">
    <text evidence="8">Belongs to the WRNexo family.</text>
</comment>
<sequence>MDKSLSLPEWMLKVKAKSEEENSLISSQTEIYHIASESEQILSTFFRELLDRFEGDYKIISLDLDWPSKISNVLAKSTRMHLCIGSSACLVFSIKNITSLPIAFLSVLKHPKVKLIGNNIVNDLLKLKQDFNIDVEHILNKNIQLTNWDRESLSCKHNWSLDNNLSITVDHEPKIPDDVENEIMTYGGKIIFCNNFYDCAIASEKLLNMAEEKEKFVIGFDLEWPFSRYTGRGKVALMQLCPNPDECFLFHVSEFTSLPKALVIFLKRKNVFLTGVNIKHDLKKLGTDFKFDVTSIIENNLIELNTFANQTLKCSQNWSLARLVLHLLNQTLLKTSVRTSNWASRQLTKEQISYAATDAYASFLCYKTLQDKLR</sequence>
<evidence type="ECO:0000313" key="13">
    <source>
        <dbReference type="EnsemblMetazoa" id="XP_014254323.1"/>
    </source>
</evidence>
<keyword evidence="2" id="KW-0540">Nuclease</keyword>
<dbReference type="InterPro" id="IPR012337">
    <property type="entry name" value="RNaseH-like_sf"/>
</dbReference>
<evidence type="ECO:0000313" key="14">
    <source>
        <dbReference type="Proteomes" id="UP000494040"/>
    </source>
</evidence>
<protein>
    <recommendedName>
        <fullName evidence="9">3'-5' exonuclease</fullName>
    </recommendedName>
    <alternativeName>
        <fullName evidence="10">Werner Syndrome-like exonuclease</fullName>
    </alternativeName>
</protein>
<organism evidence="13 14">
    <name type="scientific">Cimex lectularius</name>
    <name type="common">Bed bug</name>
    <name type="synonym">Acanthia lectularia</name>
    <dbReference type="NCBI Taxonomy" id="79782"/>
    <lineage>
        <taxon>Eukaryota</taxon>
        <taxon>Metazoa</taxon>
        <taxon>Ecdysozoa</taxon>
        <taxon>Arthropoda</taxon>
        <taxon>Hexapoda</taxon>
        <taxon>Insecta</taxon>
        <taxon>Pterygota</taxon>
        <taxon>Neoptera</taxon>
        <taxon>Paraneoptera</taxon>
        <taxon>Hemiptera</taxon>
        <taxon>Heteroptera</taxon>
        <taxon>Panheteroptera</taxon>
        <taxon>Cimicomorpha</taxon>
        <taxon>Cimicidae</taxon>
        <taxon>Cimex</taxon>
    </lineage>
</organism>
<evidence type="ECO:0000256" key="3">
    <source>
        <dbReference type="ARBA" id="ARBA00022723"/>
    </source>
</evidence>
<dbReference type="CDD" id="cd06141">
    <property type="entry name" value="WRN_exo"/>
    <property type="match status" value="1"/>
</dbReference>
<dbReference type="Proteomes" id="UP000494040">
    <property type="component" value="Unassembled WGS sequence"/>
</dbReference>
<keyword evidence="5" id="KW-0269">Exonuclease</keyword>
<dbReference type="SUPFAM" id="SSF53098">
    <property type="entry name" value="Ribonuclease H-like"/>
    <property type="match status" value="2"/>
</dbReference>
<dbReference type="Pfam" id="PF01612">
    <property type="entry name" value="DNA_pol_A_exo1"/>
    <property type="match status" value="1"/>
</dbReference>
<evidence type="ECO:0000259" key="12">
    <source>
        <dbReference type="SMART" id="SM00474"/>
    </source>
</evidence>
<dbReference type="OrthoDB" id="10261556at2759"/>
<keyword evidence="6" id="KW-0460">Magnesium</keyword>
<keyword evidence="7" id="KW-0539">Nucleus</keyword>
<evidence type="ECO:0000256" key="7">
    <source>
        <dbReference type="ARBA" id="ARBA00023242"/>
    </source>
</evidence>
<accession>A0A8I6S1P3</accession>
<dbReference type="SMART" id="SM00474">
    <property type="entry name" value="35EXOc"/>
    <property type="match status" value="1"/>
</dbReference>